<protein>
    <submittedName>
        <fullName evidence="3">T9SS type A sorting domain-containing protein</fullName>
    </submittedName>
</protein>
<gene>
    <name evidence="3" type="ORF">F0P94_12975</name>
</gene>
<evidence type="ECO:0000256" key="1">
    <source>
        <dbReference type="SAM" id="SignalP"/>
    </source>
</evidence>
<organism evidence="3 4">
    <name type="scientific">Adhaeribacter soli</name>
    <dbReference type="NCBI Taxonomy" id="2607655"/>
    <lineage>
        <taxon>Bacteria</taxon>
        <taxon>Pseudomonadati</taxon>
        <taxon>Bacteroidota</taxon>
        <taxon>Cytophagia</taxon>
        <taxon>Cytophagales</taxon>
        <taxon>Hymenobacteraceae</taxon>
        <taxon>Adhaeribacter</taxon>
    </lineage>
</organism>
<keyword evidence="1" id="KW-0732">Signal</keyword>
<dbReference type="InterPro" id="IPR011047">
    <property type="entry name" value="Quinoprotein_ADH-like_sf"/>
</dbReference>
<comment type="caution">
    <text evidence="3">The sequence shown here is derived from an EMBL/GenBank/DDBJ whole genome shotgun (WGS) entry which is preliminary data.</text>
</comment>
<dbReference type="PANTHER" id="PTHR42754">
    <property type="entry name" value="ENDOGLUCANASE"/>
    <property type="match status" value="1"/>
</dbReference>
<dbReference type="PANTHER" id="PTHR42754:SF1">
    <property type="entry name" value="LIPOPROTEIN"/>
    <property type="match status" value="1"/>
</dbReference>
<feature type="signal peptide" evidence="1">
    <location>
        <begin position="1"/>
        <end position="31"/>
    </location>
</feature>
<accession>A0A5N1IUV4</accession>
<reference evidence="3 4" key="1">
    <citation type="submission" date="2019-09" db="EMBL/GenBank/DDBJ databases">
        <title>Genome sequence of Adhaeribacter sp. M2.</title>
        <authorList>
            <person name="Srinivasan S."/>
        </authorList>
    </citation>
    <scope>NUCLEOTIDE SEQUENCE [LARGE SCALE GENOMIC DNA]</scope>
    <source>
        <strain evidence="3 4">M2</strain>
    </source>
</reference>
<dbReference type="SUPFAM" id="SSF50998">
    <property type="entry name" value="Quinoprotein alcohol dehydrogenase-like"/>
    <property type="match status" value="1"/>
</dbReference>
<dbReference type="EMBL" id="VTWT01000007">
    <property type="protein sequence ID" value="KAA9331719.1"/>
    <property type="molecule type" value="Genomic_DNA"/>
</dbReference>
<sequence length="547" mass="58256">MKKRYTFLLKNWLRISCVAAFTAAFPVGASAQNGLPIQWDKTFGGSSGDVLSSVKQTTEGGYILGGYSSSGISGDKSQGNQGTVAYTTYDFWVVKVDASGNKTWDKTFGGGSDDWLRSLQQTSDGGYILGGGTYSGIGGDKSQASQGLFDYWIIKLNSNGNKLWDKTFGGSDTEAFASLQQTSDGGYILGGTSISGISGDKSQARKGAVDYWIVKLDANGNKIWDKTFGGNLGAGTYNFSKIEQTSDGGYILGGSSSDDIGADKTQPSRGGADYWVVKIDPAGNKLWDKTLGGSNTEILTSLQQTSDGGYILGGYSDSGLNGDKSQAGFGGKDYWVVKLDGAGNKTWDKTFGGPGHDELSALQQTSDGGYILGGSADSVFNQSFRNTDYWVLKLDSAGNKIWEQTIGGNGEDGLQSLQQTSDGNYILGGFSWSAASRDKTQASQGGYDFWIVKLGPEVLATAENKPDFNISIFPNPNQGKFNLQFSNINAPAAEVIITDLLGRVVLQQLVNTRSQGLRELEIPAVKGMYLVQVKAGNQTSTRKIVVE</sequence>
<dbReference type="Pfam" id="PF18962">
    <property type="entry name" value="Por_Secre_tail"/>
    <property type="match status" value="1"/>
</dbReference>
<evidence type="ECO:0000313" key="3">
    <source>
        <dbReference type="EMBL" id="KAA9331719.1"/>
    </source>
</evidence>
<feature type="domain" description="Secretion system C-terminal sorting" evidence="2">
    <location>
        <begin position="472"/>
        <end position="546"/>
    </location>
</feature>
<dbReference type="RefSeq" id="WP_150904329.1">
    <property type="nucleotide sequence ID" value="NZ_VTWT01000007.1"/>
</dbReference>
<evidence type="ECO:0000313" key="4">
    <source>
        <dbReference type="Proteomes" id="UP000326570"/>
    </source>
</evidence>
<name>A0A5N1IUV4_9BACT</name>
<keyword evidence="4" id="KW-1185">Reference proteome</keyword>
<proteinExistence type="predicted"/>
<dbReference type="AlphaFoldDB" id="A0A5N1IUV4"/>
<dbReference type="NCBIfam" id="TIGR04183">
    <property type="entry name" value="Por_Secre_tail"/>
    <property type="match status" value="1"/>
</dbReference>
<dbReference type="Proteomes" id="UP000326570">
    <property type="component" value="Unassembled WGS sequence"/>
</dbReference>
<feature type="chain" id="PRO_5024998552" evidence="1">
    <location>
        <begin position="32"/>
        <end position="547"/>
    </location>
</feature>
<evidence type="ECO:0000259" key="2">
    <source>
        <dbReference type="Pfam" id="PF18962"/>
    </source>
</evidence>
<dbReference type="InterPro" id="IPR026444">
    <property type="entry name" value="Secre_tail"/>
</dbReference>